<feature type="transmembrane region" description="Helical" evidence="6">
    <location>
        <begin position="40"/>
        <end position="61"/>
    </location>
</feature>
<feature type="transmembrane region" description="Helical" evidence="6">
    <location>
        <begin position="238"/>
        <end position="260"/>
    </location>
</feature>
<dbReference type="Proteomes" id="UP000008948">
    <property type="component" value="Unassembled WGS sequence"/>
</dbReference>
<evidence type="ECO:0000256" key="5">
    <source>
        <dbReference type="ARBA" id="ARBA00023136"/>
    </source>
</evidence>
<feature type="transmembrane region" description="Helical" evidence="6">
    <location>
        <begin position="178"/>
        <end position="198"/>
    </location>
</feature>
<keyword evidence="5 6" id="KW-0472">Membrane</keyword>
<accession>A0ABN0GP74</accession>
<name>A0ABN0GP74_BARVI</name>
<proteinExistence type="inferred from homology"/>
<evidence type="ECO:0000256" key="3">
    <source>
        <dbReference type="ARBA" id="ARBA00022692"/>
    </source>
</evidence>
<sequence length="337" mass="35804">MSHHYLERLMTDFSSAPFESVSGYILKPLNQAMDMTVDNLSAAISAPLNLASIIFIFLYGYNVMTGRVALSTHSLLNNVVKIVIVTTMATNANTFNIYVKDIFFDNLANAIGNAFNDNKTGSNVFDYILLQAASRYQEVLAKAWFLEKILVGILGFLMICAVIVFCIGGFIVQMFAKVALVMIIGLGPLFISLYLFNATRKFTDAWITTLVNFTILQVLVIMLGTIMCKIIVHVLSGSYASIYILFPPVVVISIIGAILFRALPGIASALASGGPYFNAGMSSGGQIITMLSGGAKAGGNAAKSAASKLSGAANSAANVASAAAKTARTGAQGRGRF</sequence>
<feature type="transmembrane region" description="Helical" evidence="6">
    <location>
        <begin position="149"/>
        <end position="172"/>
    </location>
</feature>
<protein>
    <submittedName>
        <fullName evidence="7">Type IV secretion system protein virB6</fullName>
    </submittedName>
</protein>
<gene>
    <name evidence="7" type="ORF">MEI_01024</name>
</gene>
<dbReference type="EMBL" id="AIMH01000021">
    <property type="protein sequence ID" value="EJF97992.1"/>
    <property type="molecule type" value="Genomic_DNA"/>
</dbReference>
<keyword evidence="3 6" id="KW-0812">Transmembrane</keyword>
<keyword evidence="4 6" id="KW-1133">Transmembrane helix</keyword>
<evidence type="ECO:0000256" key="1">
    <source>
        <dbReference type="ARBA" id="ARBA00004141"/>
    </source>
</evidence>
<comment type="caution">
    <text evidence="7">The sequence shown here is derived from an EMBL/GenBank/DDBJ whole genome shotgun (WGS) entry which is preliminary data.</text>
</comment>
<evidence type="ECO:0000256" key="2">
    <source>
        <dbReference type="ARBA" id="ARBA00007802"/>
    </source>
</evidence>
<dbReference type="Pfam" id="PF04610">
    <property type="entry name" value="TrbL"/>
    <property type="match status" value="1"/>
</dbReference>
<feature type="transmembrane region" description="Helical" evidence="6">
    <location>
        <begin position="210"/>
        <end position="232"/>
    </location>
</feature>
<keyword evidence="8" id="KW-1185">Reference proteome</keyword>
<evidence type="ECO:0000313" key="8">
    <source>
        <dbReference type="Proteomes" id="UP000008948"/>
    </source>
</evidence>
<comment type="similarity">
    <text evidence="2">Belongs to the TrbL/VirB6 family.</text>
</comment>
<dbReference type="InterPro" id="IPR007688">
    <property type="entry name" value="Conjugal_tfr_TrbL/VirB6"/>
</dbReference>
<evidence type="ECO:0000256" key="6">
    <source>
        <dbReference type="SAM" id="Phobius"/>
    </source>
</evidence>
<organism evidence="7 8">
    <name type="scientific">Bartonella vinsonii subsp. arupensis Pm136co</name>
    <dbReference type="NCBI Taxonomy" id="1094561"/>
    <lineage>
        <taxon>Bacteria</taxon>
        <taxon>Pseudomonadati</taxon>
        <taxon>Pseudomonadota</taxon>
        <taxon>Alphaproteobacteria</taxon>
        <taxon>Hyphomicrobiales</taxon>
        <taxon>Bartonellaceae</taxon>
        <taxon>Bartonella</taxon>
    </lineage>
</organism>
<reference evidence="7 8" key="1">
    <citation type="submission" date="2012-03" db="EMBL/GenBank/DDBJ databases">
        <title>The Genome Sequence of Bartonella vinsonii subsp. arupensis str. Pm136co.</title>
        <authorList>
            <consortium name="The Broad Institute Genome Sequencing Platform"/>
            <consortium name="The Broad Institute Genome Sequencing Center for Infectious Disease"/>
            <person name="Feldgarden M."/>
            <person name="Kirby J."/>
            <person name="Kosoy M."/>
            <person name="Birtles R."/>
            <person name="Probert W.S."/>
            <person name="Chiaraviglio L."/>
            <person name="Young S.K."/>
            <person name="Zeng Q."/>
            <person name="Gargeya S."/>
            <person name="Fitzgerald M."/>
            <person name="Haas B."/>
            <person name="Abouelleil A."/>
            <person name="Alvarado L."/>
            <person name="Arachchi H.M."/>
            <person name="Berlin A."/>
            <person name="Chapman S.B."/>
            <person name="Gearin G."/>
            <person name="Goldberg J."/>
            <person name="Griggs A."/>
            <person name="Gujja S."/>
            <person name="Hansen M."/>
            <person name="Heiman D."/>
            <person name="Howarth C."/>
            <person name="Larimer J."/>
            <person name="Lui A."/>
            <person name="MacDonald P.J.P."/>
            <person name="McCowen C."/>
            <person name="Montmayeur A."/>
            <person name="Murphy C."/>
            <person name="Neiman D."/>
            <person name="Pearson M."/>
            <person name="Priest M."/>
            <person name="Roberts A."/>
            <person name="Saif S."/>
            <person name="Shea T."/>
            <person name="Sisk P."/>
            <person name="Stolte C."/>
            <person name="Sykes S."/>
            <person name="Wortman J."/>
            <person name="Nusbaum C."/>
            <person name="Birren B."/>
        </authorList>
    </citation>
    <scope>NUCLEOTIDE SEQUENCE [LARGE SCALE GENOMIC DNA]</scope>
    <source>
        <strain evidence="7 8">Pm136co</strain>
    </source>
</reference>
<comment type="subcellular location">
    <subcellularLocation>
        <location evidence="1">Membrane</location>
        <topology evidence="1">Multi-pass membrane protein</topology>
    </subcellularLocation>
</comment>
<evidence type="ECO:0000256" key="4">
    <source>
        <dbReference type="ARBA" id="ARBA00022989"/>
    </source>
</evidence>
<evidence type="ECO:0000313" key="7">
    <source>
        <dbReference type="EMBL" id="EJF97992.1"/>
    </source>
</evidence>